<dbReference type="RefSeq" id="WP_119530303.1">
    <property type="nucleotide sequence ID" value="NZ_JBHSSP010000043.1"/>
</dbReference>
<protein>
    <recommendedName>
        <fullName evidence="4">Phospholipid transport system substrate-binding protein</fullName>
    </recommendedName>
</protein>
<dbReference type="InterPro" id="IPR042245">
    <property type="entry name" value="Tgt2/MlaC_sf"/>
</dbReference>
<dbReference type="PANTHER" id="PTHR36573:SF1">
    <property type="entry name" value="INTERMEMBRANE PHOSPHOLIPID TRANSPORT SYSTEM BINDING PROTEIN MLAC"/>
    <property type="match status" value="1"/>
</dbReference>
<reference evidence="2 3" key="1">
    <citation type="submission" date="2017-08" db="EMBL/GenBank/DDBJ databases">
        <title>Reclassification of Bisgaard taxon 37 and 44.</title>
        <authorList>
            <person name="Christensen H."/>
        </authorList>
    </citation>
    <scope>NUCLEOTIDE SEQUENCE [LARGE SCALE GENOMIC DNA]</scope>
    <source>
        <strain evidence="2 3">111</strain>
    </source>
</reference>
<feature type="signal peptide" evidence="1">
    <location>
        <begin position="1"/>
        <end position="24"/>
    </location>
</feature>
<organism evidence="2 3">
    <name type="scientific">Psittacicella hinzii</name>
    <dbReference type="NCBI Taxonomy" id="2028575"/>
    <lineage>
        <taxon>Bacteria</taxon>
        <taxon>Pseudomonadati</taxon>
        <taxon>Pseudomonadota</taxon>
        <taxon>Gammaproteobacteria</taxon>
        <taxon>Pasteurellales</taxon>
        <taxon>Psittacicellaceae</taxon>
        <taxon>Psittacicella</taxon>
    </lineage>
</organism>
<dbReference type="Pfam" id="PF05494">
    <property type="entry name" value="MlaC"/>
    <property type="match status" value="1"/>
</dbReference>
<evidence type="ECO:0008006" key="4">
    <source>
        <dbReference type="Google" id="ProtNLM"/>
    </source>
</evidence>
<name>A0A3A1YQQ3_9GAMM</name>
<dbReference type="Proteomes" id="UP000265916">
    <property type="component" value="Unassembled WGS sequence"/>
</dbReference>
<evidence type="ECO:0000256" key="1">
    <source>
        <dbReference type="SAM" id="SignalP"/>
    </source>
</evidence>
<dbReference type="PANTHER" id="PTHR36573">
    <property type="entry name" value="INTERMEMBRANE PHOSPHOLIPID TRANSPORT SYSTEM BINDING PROTEIN MLAC"/>
    <property type="match status" value="1"/>
</dbReference>
<keyword evidence="3" id="KW-1185">Reference proteome</keyword>
<evidence type="ECO:0000313" key="3">
    <source>
        <dbReference type="Proteomes" id="UP000265916"/>
    </source>
</evidence>
<dbReference type="InterPro" id="IPR008869">
    <property type="entry name" value="MlaC/ttg2D"/>
</dbReference>
<sequence length="218" mass="24162">MKLKTLLLSFFVSLSLLFSSFASASTLVSPSSVDRANPEKVVTAAIDNTFFILNKYKGQISSSNQALRTDIKTNVLPFFNIQYISLSLLNTYARSATKEQLSEFSSVISDYMVNAYIEGLSFYTNETTSMGATTIQGKFANTAVNINAKNTTYNIVFKMFNLNNNYGIVDFTAQGISLVGTKASEWQQILRQSGVTGLTDYVRKNMNNILNSYTDQAK</sequence>
<gene>
    <name evidence="2" type="ORF">CKF58_01910</name>
</gene>
<proteinExistence type="predicted"/>
<dbReference type="Gene3D" id="3.10.450.710">
    <property type="entry name" value="Tgt2/MlaC"/>
    <property type="match status" value="1"/>
</dbReference>
<keyword evidence="1" id="KW-0732">Signal</keyword>
<dbReference type="AlphaFoldDB" id="A0A3A1YQQ3"/>
<accession>A0A3A1YQQ3</accession>
<dbReference type="OrthoDB" id="9787053at2"/>
<comment type="caution">
    <text evidence="2">The sequence shown here is derived from an EMBL/GenBank/DDBJ whole genome shotgun (WGS) entry which is preliminary data.</text>
</comment>
<evidence type="ECO:0000313" key="2">
    <source>
        <dbReference type="EMBL" id="RIY39569.1"/>
    </source>
</evidence>
<feature type="chain" id="PRO_5017369855" description="Phospholipid transport system substrate-binding protein" evidence="1">
    <location>
        <begin position="25"/>
        <end position="218"/>
    </location>
</feature>
<dbReference type="EMBL" id="NRJG01000030">
    <property type="protein sequence ID" value="RIY39569.1"/>
    <property type="molecule type" value="Genomic_DNA"/>
</dbReference>